<feature type="compositionally biased region" description="Basic and acidic residues" evidence="1">
    <location>
        <begin position="140"/>
        <end position="152"/>
    </location>
</feature>
<evidence type="ECO:0000256" key="1">
    <source>
        <dbReference type="SAM" id="MobiDB-lite"/>
    </source>
</evidence>
<keyword evidence="2" id="KW-0732">Signal</keyword>
<name>F0WFH7_9STRA</name>
<sequence>MRFLPLLFFLILQLEYECDGGCISDDSGGLLKGIQKLLGSKKKVRGHNGKCKITSAEKCKEPKSIRINEVAGQYTESDTDSDSGHSDDHSTTMKQRSSVEPRPYFELGSTSKPKETSFNKIRQYVCKSLVQCATCLSTEFEKSEETNTEETKSLASQSSQSSRSIQSSQSALIGPNH</sequence>
<feature type="region of interest" description="Disordered" evidence="1">
    <location>
        <begin position="72"/>
        <end position="112"/>
    </location>
</feature>
<feature type="compositionally biased region" description="Basic and acidic residues" evidence="1">
    <location>
        <begin position="82"/>
        <end position="91"/>
    </location>
</feature>
<reference evidence="3" key="1">
    <citation type="journal article" date="2011" name="PLoS Biol.">
        <title>Gene gain and loss during evolution of obligate parasitism in the white rust pathogen of Arabidopsis thaliana.</title>
        <authorList>
            <person name="Kemen E."/>
            <person name="Gardiner A."/>
            <person name="Schultz-Larsen T."/>
            <person name="Kemen A.C."/>
            <person name="Balmuth A.L."/>
            <person name="Robert-Seilaniantz A."/>
            <person name="Bailey K."/>
            <person name="Holub E."/>
            <person name="Studholme D.J."/>
            <person name="Maclean D."/>
            <person name="Jones J.D."/>
        </authorList>
    </citation>
    <scope>NUCLEOTIDE SEQUENCE</scope>
</reference>
<accession>F0WFH7</accession>
<dbReference type="EMBL" id="FR824128">
    <property type="protein sequence ID" value="CCA19959.1"/>
    <property type="molecule type" value="Genomic_DNA"/>
</dbReference>
<feature type="signal peptide" evidence="2">
    <location>
        <begin position="1"/>
        <end position="20"/>
    </location>
</feature>
<protein>
    <submittedName>
        <fullName evidence="3">SSP10</fullName>
    </submittedName>
</protein>
<feature type="region of interest" description="Disordered" evidence="1">
    <location>
        <begin position="140"/>
        <end position="177"/>
    </location>
</feature>
<organism evidence="3">
    <name type="scientific">Albugo laibachii Nc14</name>
    <dbReference type="NCBI Taxonomy" id="890382"/>
    <lineage>
        <taxon>Eukaryota</taxon>
        <taxon>Sar</taxon>
        <taxon>Stramenopiles</taxon>
        <taxon>Oomycota</taxon>
        <taxon>Peronosporomycetes</taxon>
        <taxon>Albuginales</taxon>
        <taxon>Albuginaceae</taxon>
        <taxon>Albugo</taxon>
    </lineage>
</organism>
<evidence type="ECO:0000313" key="3">
    <source>
        <dbReference type="EMBL" id="CCA19959.1"/>
    </source>
</evidence>
<feature type="compositionally biased region" description="Low complexity" evidence="1">
    <location>
        <begin position="153"/>
        <end position="177"/>
    </location>
</feature>
<reference evidence="3" key="2">
    <citation type="submission" date="2011-02" db="EMBL/GenBank/DDBJ databases">
        <authorList>
            <person name="MacLean D."/>
        </authorList>
    </citation>
    <scope>NUCLEOTIDE SEQUENCE</scope>
</reference>
<feature type="chain" id="PRO_5003263431" evidence="2">
    <location>
        <begin position="21"/>
        <end position="177"/>
    </location>
</feature>
<dbReference type="HOGENOM" id="CLU_1520527_0_0_1"/>
<proteinExistence type="predicted"/>
<evidence type="ECO:0000256" key="2">
    <source>
        <dbReference type="SAM" id="SignalP"/>
    </source>
</evidence>
<dbReference type="AlphaFoldDB" id="F0WFH7"/>
<gene>
    <name evidence="3" type="primary">AlNc14C83G5363</name>
    <name evidence="3" type="ORF">ALNC14_061020</name>
</gene>